<reference evidence="3 4" key="1">
    <citation type="journal article" date="2015" name="Biotechnol. Bioeng.">
        <title>Genome sequence and phenotypic characterization of Caulobacter segnis.</title>
        <authorList>
            <person name="Patel S."/>
            <person name="Fletcher B."/>
            <person name="Scott D.C."/>
            <person name="Ely B."/>
        </authorList>
    </citation>
    <scope>NUCLEOTIDE SEQUENCE [LARGE SCALE GENOMIC DNA]</scope>
    <source>
        <strain evidence="3 4">TK0059</strain>
    </source>
</reference>
<gene>
    <name evidence="3" type="ORF">B7G68_17850</name>
</gene>
<evidence type="ECO:0000313" key="4">
    <source>
        <dbReference type="Proteomes" id="UP000240527"/>
    </source>
</evidence>
<accession>A0ABN5IWW7</accession>
<dbReference type="EMBL" id="CP027850">
    <property type="protein sequence ID" value="AVQ03544.1"/>
    <property type="molecule type" value="Genomic_DNA"/>
</dbReference>
<dbReference type="InterPro" id="IPR009739">
    <property type="entry name" value="LprI-like_N"/>
</dbReference>
<keyword evidence="1" id="KW-0732">Signal</keyword>
<dbReference type="Proteomes" id="UP000240527">
    <property type="component" value="Chromosome"/>
</dbReference>
<dbReference type="PANTHER" id="PTHR39176:SF1">
    <property type="entry name" value="PERIPLASMIC PROTEIN"/>
    <property type="match status" value="1"/>
</dbReference>
<keyword evidence="4" id="KW-1185">Reference proteome</keyword>
<organism evidence="3 4">
    <name type="scientific">Caulobacter segnis</name>
    <dbReference type="NCBI Taxonomy" id="88688"/>
    <lineage>
        <taxon>Bacteria</taxon>
        <taxon>Pseudomonadati</taxon>
        <taxon>Pseudomonadota</taxon>
        <taxon>Alphaproteobacteria</taxon>
        <taxon>Caulobacterales</taxon>
        <taxon>Caulobacteraceae</taxon>
        <taxon>Caulobacter</taxon>
    </lineage>
</organism>
<protein>
    <submittedName>
        <fullName evidence="3">DUF1311 domain-containing protein</fullName>
    </submittedName>
</protein>
<feature type="signal peptide" evidence="1">
    <location>
        <begin position="1"/>
        <end position="21"/>
    </location>
</feature>
<sequence>MRFAPILLCLSILAAPVVGQAAEPKYSPAYDRCLASPEGQSTIGMIQCAAAELKVQDARLNRAYQDAMKRLDQPRQRAALKKAQRAWIAYRDADCASVYDPDWGTLARIEANACLLDHTARRADALEMYRRLR</sequence>
<dbReference type="Pfam" id="PF07007">
    <property type="entry name" value="LprI"/>
    <property type="match status" value="1"/>
</dbReference>
<dbReference type="Gene3D" id="1.20.1270.180">
    <property type="match status" value="1"/>
</dbReference>
<dbReference type="RefSeq" id="WP_013080562.1">
    <property type="nucleotide sequence ID" value="NZ_CP027850.1"/>
</dbReference>
<feature type="chain" id="PRO_5046611821" evidence="1">
    <location>
        <begin position="22"/>
        <end position="133"/>
    </location>
</feature>
<evidence type="ECO:0000256" key="1">
    <source>
        <dbReference type="SAM" id="SignalP"/>
    </source>
</evidence>
<proteinExistence type="predicted"/>
<feature type="domain" description="Lysozyme inhibitor LprI-like N-terminal" evidence="2">
    <location>
        <begin position="34"/>
        <end position="126"/>
    </location>
</feature>
<name>A0ABN5IWW7_9CAUL</name>
<evidence type="ECO:0000259" key="2">
    <source>
        <dbReference type="Pfam" id="PF07007"/>
    </source>
</evidence>
<dbReference type="PANTHER" id="PTHR39176">
    <property type="entry name" value="PERIPLASMIC PROTEIN-RELATED"/>
    <property type="match status" value="1"/>
</dbReference>
<evidence type="ECO:0000313" key="3">
    <source>
        <dbReference type="EMBL" id="AVQ03544.1"/>
    </source>
</evidence>